<feature type="region of interest" description="Disordered" evidence="1">
    <location>
        <begin position="1"/>
        <end position="138"/>
    </location>
</feature>
<proteinExistence type="predicted"/>
<dbReference type="Proteomes" id="UP001230426">
    <property type="component" value="Unassembled WGS sequence"/>
</dbReference>
<evidence type="ECO:0000256" key="1">
    <source>
        <dbReference type="SAM" id="MobiDB-lite"/>
    </source>
</evidence>
<dbReference type="RefSeq" id="WP_306858590.1">
    <property type="nucleotide sequence ID" value="NZ_JAUSRB010000002.1"/>
</dbReference>
<feature type="compositionally biased region" description="Polar residues" evidence="1">
    <location>
        <begin position="86"/>
        <end position="121"/>
    </location>
</feature>
<evidence type="ECO:0000313" key="3">
    <source>
        <dbReference type="Proteomes" id="UP001230426"/>
    </source>
</evidence>
<keyword evidence="3" id="KW-1185">Reference proteome</keyword>
<accession>A0ABT9R235</accession>
<evidence type="ECO:0000313" key="2">
    <source>
        <dbReference type="EMBL" id="MDP9862480.1"/>
    </source>
</evidence>
<comment type="caution">
    <text evidence="2">The sequence shown here is derived from an EMBL/GenBank/DDBJ whole genome shotgun (WGS) entry which is preliminary data.</text>
</comment>
<protein>
    <submittedName>
        <fullName evidence="2">Uncharacterized protein</fullName>
    </submittedName>
</protein>
<organism evidence="2 3">
    <name type="scientific">Streptosporangium brasiliense</name>
    <dbReference type="NCBI Taxonomy" id="47480"/>
    <lineage>
        <taxon>Bacteria</taxon>
        <taxon>Bacillati</taxon>
        <taxon>Actinomycetota</taxon>
        <taxon>Actinomycetes</taxon>
        <taxon>Streptosporangiales</taxon>
        <taxon>Streptosporangiaceae</taxon>
        <taxon>Streptosporangium</taxon>
    </lineage>
</organism>
<name>A0ABT9R235_9ACTN</name>
<gene>
    <name evidence="2" type="ORF">J2S55_001746</name>
</gene>
<sequence>MSTRSNRAPASGSGLCTRGWTAKGSSPSEGARRPDSGSRDASAAPHAATEPGSAVTMCSNSAAAATERPTSPWVCQKTVRMPRSAHQASSARRPSPGSLSSSAHGPWVTDSTSSRCGTSAARTRAKSLGVKPALCRHS</sequence>
<dbReference type="EMBL" id="JAUSRB010000002">
    <property type="protein sequence ID" value="MDP9862480.1"/>
    <property type="molecule type" value="Genomic_DNA"/>
</dbReference>
<reference evidence="2 3" key="1">
    <citation type="submission" date="2023-07" db="EMBL/GenBank/DDBJ databases">
        <title>Sequencing the genomes of 1000 actinobacteria strains.</title>
        <authorList>
            <person name="Klenk H.-P."/>
        </authorList>
    </citation>
    <scope>NUCLEOTIDE SEQUENCE [LARGE SCALE GENOMIC DNA]</scope>
    <source>
        <strain evidence="2 3">DSM 44109</strain>
    </source>
</reference>